<evidence type="ECO:0000313" key="3">
    <source>
        <dbReference type="Proteomes" id="UP001152747"/>
    </source>
</evidence>
<gene>
    <name evidence="2" type="ORF">CAMP_LOCUS9600</name>
</gene>
<keyword evidence="3" id="KW-1185">Reference proteome</keyword>
<comment type="caution">
    <text evidence="2">The sequence shown here is derived from an EMBL/GenBank/DDBJ whole genome shotgun (WGS) entry which is preliminary data.</text>
</comment>
<dbReference type="AlphaFoldDB" id="A0A9P1N200"/>
<protein>
    <submittedName>
        <fullName evidence="2">Uncharacterized protein</fullName>
    </submittedName>
</protein>
<dbReference type="Proteomes" id="UP001152747">
    <property type="component" value="Unassembled WGS sequence"/>
</dbReference>
<evidence type="ECO:0000313" key="2">
    <source>
        <dbReference type="EMBL" id="CAI5446963.1"/>
    </source>
</evidence>
<dbReference type="EMBL" id="CANHGI010000004">
    <property type="protein sequence ID" value="CAI5446963.1"/>
    <property type="molecule type" value="Genomic_DNA"/>
</dbReference>
<reference evidence="2" key="1">
    <citation type="submission" date="2022-11" db="EMBL/GenBank/DDBJ databases">
        <authorList>
            <person name="Kikuchi T."/>
        </authorList>
    </citation>
    <scope>NUCLEOTIDE SEQUENCE</scope>
    <source>
        <strain evidence="2">PS1010</strain>
    </source>
</reference>
<feature type="signal peptide" evidence="1">
    <location>
        <begin position="1"/>
        <end position="15"/>
    </location>
</feature>
<organism evidence="2 3">
    <name type="scientific">Caenorhabditis angaria</name>
    <dbReference type="NCBI Taxonomy" id="860376"/>
    <lineage>
        <taxon>Eukaryota</taxon>
        <taxon>Metazoa</taxon>
        <taxon>Ecdysozoa</taxon>
        <taxon>Nematoda</taxon>
        <taxon>Chromadorea</taxon>
        <taxon>Rhabditida</taxon>
        <taxon>Rhabditina</taxon>
        <taxon>Rhabditomorpha</taxon>
        <taxon>Rhabditoidea</taxon>
        <taxon>Rhabditidae</taxon>
        <taxon>Peloderinae</taxon>
        <taxon>Caenorhabditis</taxon>
    </lineage>
</organism>
<feature type="chain" id="PRO_5040417480" evidence="1">
    <location>
        <begin position="16"/>
        <end position="136"/>
    </location>
</feature>
<sequence>MNFLIFLAIFCSISALRVFPDAIQRARTLDRKIIGDIKFKKLAELALNFKTDTFTYTACGGRPMRFSDVVSFSQNLPLRQADAIQSNVLSAQFSGNTLIYLTRISNIPFVSQIRGTAIPDARAPAGFKLIRAEQVC</sequence>
<name>A0A9P1N200_9PELO</name>
<evidence type="ECO:0000256" key="1">
    <source>
        <dbReference type="SAM" id="SignalP"/>
    </source>
</evidence>
<keyword evidence="1" id="KW-0732">Signal</keyword>
<accession>A0A9P1N200</accession>
<proteinExistence type="predicted"/>